<name>A0A438CQX1_VITVI</name>
<accession>A0A438CQX1</accession>
<dbReference type="AlphaFoldDB" id="A0A438CQX1"/>
<sequence length="282" mass="31759">MDQTKGSMQKEEMIVSKKMWTTLFPPSVDCRQGHQSSSEPLFLGKSSSFSEVAEQKAAFEGRDLDVKRRGGSAQSHFEEDKEGFLGRWGPIFVVQQSQICLLVQKSEVKDSSLRGFVKFREWKTWSKSKPSSPKEDSNLMTGSQGNTMVSPSGEFLIDGLSPRKMAKVREVLYSLDIKSQGRKPNSFQFPRVINSGKPSRDRVSFRSPSPDPKTFRSVESSSENIHHWRLFRRTFPTTSFSDTARSAGGDLQFFPKHRKLENHPRAGHARFSASDCVSRAGA</sequence>
<comment type="caution">
    <text evidence="2">The sequence shown here is derived from an EMBL/GenBank/DDBJ whole genome shotgun (WGS) entry which is preliminary data.</text>
</comment>
<feature type="region of interest" description="Disordered" evidence="1">
    <location>
        <begin position="262"/>
        <end position="282"/>
    </location>
</feature>
<protein>
    <submittedName>
        <fullName evidence="2">Uncharacterized protein</fullName>
    </submittedName>
</protein>
<evidence type="ECO:0000313" key="3">
    <source>
        <dbReference type="Proteomes" id="UP000288805"/>
    </source>
</evidence>
<feature type="compositionally biased region" description="Polar residues" evidence="1">
    <location>
        <begin position="138"/>
        <end position="147"/>
    </location>
</feature>
<organism evidence="2 3">
    <name type="scientific">Vitis vinifera</name>
    <name type="common">Grape</name>
    <dbReference type="NCBI Taxonomy" id="29760"/>
    <lineage>
        <taxon>Eukaryota</taxon>
        <taxon>Viridiplantae</taxon>
        <taxon>Streptophyta</taxon>
        <taxon>Embryophyta</taxon>
        <taxon>Tracheophyta</taxon>
        <taxon>Spermatophyta</taxon>
        <taxon>Magnoliopsida</taxon>
        <taxon>eudicotyledons</taxon>
        <taxon>Gunneridae</taxon>
        <taxon>Pentapetalae</taxon>
        <taxon>rosids</taxon>
        <taxon>Vitales</taxon>
        <taxon>Vitaceae</taxon>
        <taxon>Viteae</taxon>
        <taxon>Vitis</taxon>
    </lineage>
</organism>
<evidence type="ECO:0000313" key="2">
    <source>
        <dbReference type="EMBL" id="RVW25611.1"/>
    </source>
</evidence>
<evidence type="ECO:0000256" key="1">
    <source>
        <dbReference type="SAM" id="MobiDB-lite"/>
    </source>
</evidence>
<dbReference type="Proteomes" id="UP000288805">
    <property type="component" value="Unassembled WGS sequence"/>
</dbReference>
<gene>
    <name evidence="2" type="ORF">CK203_115637</name>
</gene>
<dbReference type="EMBL" id="QGNW01002075">
    <property type="protein sequence ID" value="RVW25611.1"/>
    <property type="molecule type" value="Genomic_DNA"/>
</dbReference>
<reference evidence="2 3" key="1">
    <citation type="journal article" date="2018" name="PLoS Genet.">
        <title>Population sequencing reveals clonal diversity and ancestral inbreeding in the grapevine cultivar Chardonnay.</title>
        <authorList>
            <person name="Roach M.J."/>
            <person name="Johnson D.L."/>
            <person name="Bohlmann J."/>
            <person name="van Vuuren H.J."/>
            <person name="Jones S.J."/>
            <person name="Pretorius I.S."/>
            <person name="Schmidt S.A."/>
            <person name="Borneman A.R."/>
        </authorList>
    </citation>
    <scope>NUCLEOTIDE SEQUENCE [LARGE SCALE GENOMIC DNA]</scope>
    <source>
        <strain evidence="3">cv. Chardonnay</strain>
        <tissue evidence="2">Leaf</tissue>
    </source>
</reference>
<proteinExistence type="predicted"/>
<feature type="region of interest" description="Disordered" evidence="1">
    <location>
        <begin position="126"/>
        <end position="147"/>
    </location>
</feature>
<feature type="region of interest" description="Disordered" evidence="1">
    <location>
        <begin position="186"/>
        <end position="219"/>
    </location>
</feature>